<sequence length="57" mass="6561">MGTWRKAKLSFLCLPDASHAYGSSVLLPLPCGSHNIQRMYGMNLVPYMPIFLYIYFF</sequence>
<keyword evidence="1" id="KW-0812">Transmembrane</keyword>
<feature type="transmembrane region" description="Helical" evidence="1">
    <location>
        <begin position="38"/>
        <end position="56"/>
    </location>
</feature>
<keyword evidence="1" id="KW-0472">Membrane</keyword>
<organism evidence="2">
    <name type="scientific">Arundo donax</name>
    <name type="common">Giant reed</name>
    <name type="synonym">Donax arundinaceus</name>
    <dbReference type="NCBI Taxonomy" id="35708"/>
    <lineage>
        <taxon>Eukaryota</taxon>
        <taxon>Viridiplantae</taxon>
        <taxon>Streptophyta</taxon>
        <taxon>Embryophyta</taxon>
        <taxon>Tracheophyta</taxon>
        <taxon>Spermatophyta</taxon>
        <taxon>Magnoliopsida</taxon>
        <taxon>Liliopsida</taxon>
        <taxon>Poales</taxon>
        <taxon>Poaceae</taxon>
        <taxon>PACMAD clade</taxon>
        <taxon>Arundinoideae</taxon>
        <taxon>Arundineae</taxon>
        <taxon>Arundo</taxon>
    </lineage>
</organism>
<dbReference type="AlphaFoldDB" id="A0A0A9BT14"/>
<proteinExistence type="predicted"/>
<protein>
    <submittedName>
        <fullName evidence="2">Uncharacterized protein</fullName>
    </submittedName>
</protein>
<accession>A0A0A9BT14</accession>
<keyword evidence="1" id="KW-1133">Transmembrane helix</keyword>
<reference evidence="2" key="1">
    <citation type="submission" date="2014-09" db="EMBL/GenBank/DDBJ databases">
        <authorList>
            <person name="Magalhaes I.L.F."/>
            <person name="Oliveira U."/>
            <person name="Santos F.R."/>
            <person name="Vidigal T.H.D.A."/>
            <person name="Brescovit A.D."/>
            <person name="Santos A.J."/>
        </authorList>
    </citation>
    <scope>NUCLEOTIDE SEQUENCE</scope>
    <source>
        <tissue evidence="2">Shoot tissue taken approximately 20 cm above the soil surface</tissue>
    </source>
</reference>
<dbReference type="EMBL" id="GBRH01232547">
    <property type="protein sequence ID" value="JAD65348.1"/>
    <property type="molecule type" value="Transcribed_RNA"/>
</dbReference>
<name>A0A0A9BT14_ARUDO</name>
<evidence type="ECO:0000313" key="2">
    <source>
        <dbReference type="EMBL" id="JAD65348.1"/>
    </source>
</evidence>
<reference evidence="2" key="2">
    <citation type="journal article" date="2015" name="Data Brief">
        <title>Shoot transcriptome of the giant reed, Arundo donax.</title>
        <authorList>
            <person name="Barrero R.A."/>
            <person name="Guerrero F.D."/>
            <person name="Moolhuijzen P."/>
            <person name="Goolsby J.A."/>
            <person name="Tidwell J."/>
            <person name="Bellgard S.E."/>
            <person name="Bellgard M.I."/>
        </authorList>
    </citation>
    <scope>NUCLEOTIDE SEQUENCE</scope>
    <source>
        <tissue evidence="2">Shoot tissue taken approximately 20 cm above the soil surface</tissue>
    </source>
</reference>
<evidence type="ECO:0000256" key="1">
    <source>
        <dbReference type="SAM" id="Phobius"/>
    </source>
</evidence>